<dbReference type="PANTHER" id="PTHR37826">
    <property type="entry name" value="FLOTILLIN BAND_7_5 DOMAIN PROTEIN"/>
    <property type="match status" value="1"/>
</dbReference>
<feature type="domain" description="GYF" evidence="3">
    <location>
        <begin position="313"/>
        <end position="362"/>
    </location>
</feature>
<keyword evidence="4" id="KW-0378">Hydrolase</keyword>
<keyword evidence="4" id="KW-0645">Protease</keyword>
<proteinExistence type="predicted"/>
<evidence type="ECO:0000259" key="3">
    <source>
        <dbReference type="Pfam" id="PF14237"/>
    </source>
</evidence>
<gene>
    <name evidence="5" type="ORF">JHX88_00990</name>
    <name evidence="4" type="ORF">SAMN05421772_101269</name>
</gene>
<evidence type="ECO:0000259" key="2">
    <source>
        <dbReference type="Pfam" id="PF13421"/>
    </source>
</evidence>
<dbReference type="Proteomes" id="UP000186216">
    <property type="component" value="Unassembled WGS sequence"/>
</dbReference>
<dbReference type="InterPro" id="IPR025640">
    <property type="entry name" value="GYF_2"/>
</dbReference>
<dbReference type="CDD" id="cd03408">
    <property type="entry name" value="SPFH_like_u1"/>
    <property type="match status" value="1"/>
</dbReference>
<reference evidence="4 6" key="1">
    <citation type="submission" date="2017-01" db="EMBL/GenBank/DDBJ databases">
        <authorList>
            <person name="Varghese N."/>
            <person name="Submissions S."/>
        </authorList>
    </citation>
    <scope>NUCLEOTIDE SEQUENCE [LARGE SCALE GENOMIC DNA]</scope>
    <source>
        <strain evidence="4 6">DSM 18447</strain>
    </source>
</reference>
<dbReference type="EMBL" id="FTOU01000001">
    <property type="protein sequence ID" value="SIS52729.1"/>
    <property type="molecule type" value="Genomic_DNA"/>
</dbReference>
<accession>A0AA45W0Z6</accession>
<dbReference type="AlphaFoldDB" id="A0AA45W0Z6"/>
<dbReference type="InterPro" id="IPR036013">
    <property type="entry name" value="Band_7/SPFH_dom_sf"/>
</dbReference>
<dbReference type="EMBL" id="CP067140">
    <property type="protein sequence ID" value="WCR03390.1"/>
    <property type="molecule type" value="Genomic_DNA"/>
</dbReference>
<sequence>MSIFDILGGEFIEIIEWTDDTHDTMVWRFDTVGRAIKYGAKLTVREGQAAVFIHEGQLADVFKPGLYMLETNNLPIMTRLQHWDHGFRSPFKSEIYFVNTTRFNNLKWGTKNPIIARDPEFGPIRLRAFGTYSMRVSDPAHFMSEIVGTDGEFTSDEITFQIRNVIVQEFSRMIAGSGIPVLDMAANTGDLGKLVAKAIEPVISAYGLSLPEFYIENISLPQEVEKMLDKRTSMGIIGDLDHYSQYAASEAMVKASENPGGAGAGMGAAMGAAMGMGMAGPWGQTPQAQPASTAAAGPATPPPLPGRQAETVWHVAIDGQAQGPFGRGHLGRMVTEGSFTRETLVWTQGQDGWLPAEDIPELAQLFTAMPPPLPR</sequence>
<evidence type="ECO:0000313" key="6">
    <source>
        <dbReference type="Proteomes" id="UP000186216"/>
    </source>
</evidence>
<keyword evidence="7" id="KW-1185">Reference proteome</keyword>
<feature type="region of interest" description="Disordered" evidence="1">
    <location>
        <begin position="280"/>
        <end position="303"/>
    </location>
</feature>
<evidence type="ECO:0000256" key="1">
    <source>
        <dbReference type="SAM" id="MobiDB-lite"/>
    </source>
</evidence>
<feature type="domain" description="SPFH" evidence="2">
    <location>
        <begin position="26"/>
        <end position="236"/>
    </location>
</feature>
<dbReference type="PANTHER" id="PTHR37826:SF2">
    <property type="entry name" value="ZINC-RIBBON DOMAIN-CONTAINING PROTEIN"/>
    <property type="match status" value="1"/>
</dbReference>
<dbReference type="InterPro" id="IPR033880">
    <property type="entry name" value="SPFH_YdjI"/>
</dbReference>
<evidence type="ECO:0000313" key="4">
    <source>
        <dbReference type="EMBL" id="SIS52729.1"/>
    </source>
</evidence>
<dbReference type="Proteomes" id="UP001215549">
    <property type="component" value="Chromosome"/>
</dbReference>
<dbReference type="RefSeq" id="WP_076522384.1">
    <property type="nucleotide sequence ID" value="NZ_CP067140.1"/>
</dbReference>
<dbReference type="GO" id="GO:0006508">
    <property type="term" value="P:proteolysis"/>
    <property type="evidence" value="ECO:0007669"/>
    <property type="project" value="UniProtKB-KW"/>
</dbReference>
<dbReference type="GO" id="GO:0008233">
    <property type="term" value="F:peptidase activity"/>
    <property type="evidence" value="ECO:0007669"/>
    <property type="project" value="UniProtKB-KW"/>
</dbReference>
<dbReference type="Pfam" id="PF14237">
    <property type="entry name" value="GYF_2"/>
    <property type="match status" value="1"/>
</dbReference>
<evidence type="ECO:0000313" key="5">
    <source>
        <dbReference type="EMBL" id="WCR03390.1"/>
    </source>
</evidence>
<dbReference type="Pfam" id="PF13421">
    <property type="entry name" value="Band_7_1"/>
    <property type="match status" value="1"/>
</dbReference>
<feature type="compositionally biased region" description="Low complexity" evidence="1">
    <location>
        <begin position="283"/>
        <end position="298"/>
    </location>
</feature>
<name>A0AA45W0Z6_9RHOB</name>
<protein>
    <submittedName>
        <fullName evidence="4">Membrane protease subunit, stomatin/prohibitin family, contains C-terminal Zn-ribbon domain</fullName>
    </submittedName>
    <submittedName>
        <fullName evidence="5">SPFH domain-containing protein</fullName>
    </submittedName>
</protein>
<reference evidence="5 7" key="2">
    <citation type="submission" date="2021-01" db="EMBL/GenBank/DDBJ databases">
        <title>Biogeographic distribution of Paracoccus.</title>
        <authorList>
            <person name="Hollensteiner J."/>
            <person name="Leineberger J."/>
            <person name="Brinkhoff T."/>
            <person name="Daniel R."/>
        </authorList>
    </citation>
    <scope>NUCLEOTIDE SEQUENCE [LARGE SCALE GENOMIC DNA]</scope>
    <source>
        <strain evidence="5 7">DSM 18447</strain>
    </source>
</reference>
<evidence type="ECO:0000313" key="7">
    <source>
        <dbReference type="Proteomes" id="UP001215549"/>
    </source>
</evidence>
<dbReference type="SUPFAM" id="SSF117892">
    <property type="entry name" value="Band 7/SPFH domain"/>
    <property type="match status" value="1"/>
</dbReference>
<organism evidence="4 6">
    <name type="scientific">Paracoccus saliphilus</name>
    <dbReference type="NCBI Taxonomy" id="405559"/>
    <lineage>
        <taxon>Bacteria</taxon>
        <taxon>Pseudomonadati</taxon>
        <taxon>Pseudomonadota</taxon>
        <taxon>Alphaproteobacteria</taxon>
        <taxon>Rhodobacterales</taxon>
        <taxon>Paracoccaceae</taxon>
        <taxon>Paracoccus</taxon>
    </lineage>
</organism>